<sequence length="76" mass="8912">MSKTENKFELKNVGERIEQNFIQLWDDVTTTLDKCIKPDKKQFLDLAWSLGLAFIVVGIVGYFVRLFFIPVNRFLL</sequence>
<reference evidence="10 11" key="1">
    <citation type="journal article" date="2015" name="Genome Biol. Evol.">
        <title>Phylogenomic analyses indicate that early fungi evolved digesting cell walls of algal ancestors of land plants.</title>
        <authorList>
            <person name="Chang Y."/>
            <person name="Wang S."/>
            <person name="Sekimoto S."/>
            <person name="Aerts A.L."/>
            <person name="Choi C."/>
            <person name="Clum A."/>
            <person name="LaButti K.M."/>
            <person name="Lindquist E.A."/>
            <person name="Yee Ngan C."/>
            <person name="Ohm R.A."/>
            <person name="Salamov A.A."/>
            <person name="Grigoriev I.V."/>
            <person name="Spatafora J.W."/>
            <person name="Berbee M.L."/>
        </authorList>
    </citation>
    <scope>NUCLEOTIDE SEQUENCE [LARGE SCALE GENOMIC DNA]</scope>
    <source>
        <strain evidence="10 11">NRRL 28638</strain>
    </source>
</reference>
<dbReference type="SUPFAM" id="SSF103456">
    <property type="entry name" value="Preprotein translocase SecE subunit"/>
    <property type="match status" value="1"/>
</dbReference>
<comment type="subcellular location">
    <subcellularLocation>
        <location evidence="1">Membrane</location>
    </subcellularLocation>
</comment>
<evidence type="ECO:0000313" key="10">
    <source>
        <dbReference type="EMBL" id="KXN68899.1"/>
    </source>
</evidence>
<feature type="transmembrane region" description="Helical" evidence="9">
    <location>
        <begin position="46"/>
        <end position="68"/>
    </location>
</feature>
<keyword evidence="6 9" id="KW-1133">Transmembrane helix</keyword>
<dbReference type="GO" id="GO:0016020">
    <property type="term" value="C:membrane"/>
    <property type="evidence" value="ECO:0007669"/>
    <property type="project" value="UniProtKB-SubCell"/>
</dbReference>
<keyword evidence="4 9" id="KW-0812">Transmembrane</keyword>
<evidence type="ECO:0000256" key="1">
    <source>
        <dbReference type="ARBA" id="ARBA00004370"/>
    </source>
</evidence>
<evidence type="ECO:0000256" key="4">
    <source>
        <dbReference type="ARBA" id="ARBA00022692"/>
    </source>
</evidence>
<evidence type="ECO:0000256" key="6">
    <source>
        <dbReference type="ARBA" id="ARBA00022989"/>
    </source>
</evidence>
<dbReference type="InterPro" id="IPR001901">
    <property type="entry name" value="Translocase_SecE/Sec61-g"/>
</dbReference>
<dbReference type="EMBL" id="KQ964556">
    <property type="protein sequence ID" value="KXN68899.1"/>
    <property type="molecule type" value="Genomic_DNA"/>
</dbReference>
<dbReference type="GO" id="GO:0006605">
    <property type="term" value="P:protein targeting"/>
    <property type="evidence" value="ECO:0007669"/>
    <property type="project" value="InterPro"/>
</dbReference>
<evidence type="ECO:0008006" key="12">
    <source>
        <dbReference type="Google" id="ProtNLM"/>
    </source>
</evidence>
<evidence type="ECO:0000256" key="2">
    <source>
        <dbReference type="ARBA" id="ARBA00008274"/>
    </source>
</evidence>
<comment type="similarity">
    <text evidence="2">Belongs to the SecE/SEC61-gamma family.</text>
</comment>
<evidence type="ECO:0000256" key="5">
    <source>
        <dbReference type="ARBA" id="ARBA00022927"/>
    </source>
</evidence>
<keyword evidence="3" id="KW-0813">Transport</keyword>
<dbReference type="GO" id="GO:0006886">
    <property type="term" value="P:intracellular protein transport"/>
    <property type="evidence" value="ECO:0007669"/>
    <property type="project" value="InterPro"/>
</dbReference>
<dbReference type="Gene3D" id="1.20.5.820">
    <property type="entry name" value="Preprotein translocase SecE subunit"/>
    <property type="match status" value="1"/>
</dbReference>
<dbReference type="OrthoDB" id="2401875at2759"/>
<name>A0A137P1Y2_CONC2</name>
<keyword evidence="8 9" id="KW-0472">Membrane</keyword>
<evidence type="ECO:0000256" key="3">
    <source>
        <dbReference type="ARBA" id="ARBA00022448"/>
    </source>
</evidence>
<dbReference type="Pfam" id="PF00584">
    <property type="entry name" value="SecE"/>
    <property type="match status" value="1"/>
</dbReference>
<dbReference type="STRING" id="796925.A0A137P1Y2"/>
<accession>A0A137P1Y2</accession>
<evidence type="ECO:0000256" key="8">
    <source>
        <dbReference type="ARBA" id="ARBA00023136"/>
    </source>
</evidence>
<dbReference type="AlphaFoldDB" id="A0A137P1Y2"/>
<keyword evidence="11" id="KW-1185">Reference proteome</keyword>
<protein>
    <recommendedName>
        <fullName evidence="12">Protein translocase SEC61 complex subunit gamma</fullName>
    </recommendedName>
</protein>
<keyword evidence="5" id="KW-0653">Protein transport</keyword>
<keyword evidence="7" id="KW-0811">Translocation</keyword>
<evidence type="ECO:0000256" key="9">
    <source>
        <dbReference type="SAM" id="Phobius"/>
    </source>
</evidence>
<proteinExistence type="inferred from homology"/>
<gene>
    <name evidence="10" type="ORF">CONCODRAFT_79602</name>
</gene>
<evidence type="ECO:0000313" key="11">
    <source>
        <dbReference type="Proteomes" id="UP000070444"/>
    </source>
</evidence>
<dbReference type="InterPro" id="IPR023391">
    <property type="entry name" value="Prot_translocase_SecE_dom_sf"/>
</dbReference>
<organism evidence="10 11">
    <name type="scientific">Conidiobolus coronatus (strain ATCC 28846 / CBS 209.66 / NRRL 28638)</name>
    <name type="common">Delacroixia coronata</name>
    <dbReference type="NCBI Taxonomy" id="796925"/>
    <lineage>
        <taxon>Eukaryota</taxon>
        <taxon>Fungi</taxon>
        <taxon>Fungi incertae sedis</taxon>
        <taxon>Zoopagomycota</taxon>
        <taxon>Entomophthoromycotina</taxon>
        <taxon>Entomophthoromycetes</taxon>
        <taxon>Entomophthorales</taxon>
        <taxon>Ancylistaceae</taxon>
        <taxon>Conidiobolus</taxon>
    </lineage>
</organism>
<feature type="non-terminal residue" evidence="10">
    <location>
        <position position="76"/>
    </location>
</feature>
<evidence type="ECO:0000256" key="7">
    <source>
        <dbReference type="ARBA" id="ARBA00023010"/>
    </source>
</evidence>
<dbReference type="Proteomes" id="UP000070444">
    <property type="component" value="Unassembled WGS sequence"/>
</dbReference>